<dbReference type="PANTHER" id="PTHR43713">
    <property type="entry name" value="GLUTAMATE-1-SEMIALDEHYDE 2,1-AMINOMUTASE"/>
    <property type="match status" value="1"/>
</dbReference>
<dbReference type="EMBL" id="CP033237">
    <property type="protein sequence ID" value="AZF73217.1"/>
    <property type="molecule type" value="Genomic_DNA"/>
</dbReference>
<gene>
    <name evidence="8 9" type="primary">hemL</name>
    <name evidence="19" type="ORF">HFC64_12395</name>
    <name evidence="20" type="ORF">SSOP1_0169</name>
    <name evidence="11" type="ORF">SULA_1198</name>
    <name evidence="9" type="ORF">SULB_1199</name>
    <name evidence="10" type="ORF">SULC_1197</name>
    <name evidence="12" type="ORF">SULG_05920</name>
    <name evidence="13" type="ORF">SULH_05920</name>
    <name evidence="14" type="ORF">SULI_05920</name>
    <name evidence="15" type="ORF">SULM_05920</name>
    <name evidence="16" type="ORF">SULN_05920</name>
    <name evidence="17" type="ORF">SULO_05930</name>
    <name evidence="18" type="ORF">SULZ_06165</name>
</gene>
<evidence type="ECO:0000256" key="3">
    <source>
        <dbReference type="ARBA" id="ARBA00004819"/>
    </source>
</evidence>
<protein>
    <recommendedName>
        <fullName evidence="8">Glutamate-1-semialdehyde 2,1-aminomutase</fullName>
        <shortName evidence="8">GSA</shortName>
        <ecNumber evidence="8">5.4.3.8</ecNumber>
    </recommendedName>
    <alternativeName>
        <fullName evidence="8">Glutamate-1-semialdehyde aminotransferase</fullName>
        <shortName evidence="8">GSA-AT</shortName>
    </alternativeName>
</protein>
<evidence type="ECO:0000313" key="14">
    <source>
        <dbReference type="EMBL" id="AZF73217.1"/>
    </source>
</evidence>
<dbReference type="KEGG" id="ssof:SULC_1197"/>
<evidence type="ECO:0000313" key="13">
    <source>
        <dbReference type="EMBL" id="AZF70597.1"/>
    </source>
</evidence>
<dbReference type="PROSITE" id="PS00600">
    <property type="entry name" value="AA_TRANSFER_CLASS_3"/>
    <property type="match status" value="1"/>
</dbReference>
<comment type="cofactor">
    <cofactor evidence="2 8">
        <name>pyridoxal 5'-phosphate</name>
        <dbReference type="ChEBI" id="CHEBI:597326"/>
    </cofactor>
</comment>
<dbReference type="GO" id="GO:0006782">
    <property type="term" value="P:protoporphyrinogen IX biosynthetic process"/>
    <property type="evidence" value="ECO:0007669"/>
    <property type="project" value="UniProtKB-UniRule"/>
</dbReference>
<evidence type="ECO:0000313" key="9">
    <source>
        <dbReference type="EMBL" id="AKA73508.1"/>
    </source>
</evidence>
<dbReference type="RefSeq" id="WP_009990416.1">
    <property type="nucleotide sequence ID" value="NZ_CP011055.2"/>
</dbReference>
<dbReference type="InterPro" id="IPR015422">
    <property type="entry name" value="PyrdxlP-dep_Trfase_small"/>
</dbReference>
<comment type="similarity">
    <text evidence="4 8">Belongs to the class-III pyridoxal-phosphate-dependent aminotransferase family. HemL subfamily.</text>
</comment>
<dbReference type="EMBL" id="CP033236">
    <property type="protein sequence ID" value="AZF70597.1"/>
    <property type="molecule type" value="Genomic_DNA"/>
</dbReference>
<dbReference type="FunFam" id="3.40.640.10:FF:000021">
    <property type="entry name" value="Glutamate-1-semialdehyde 2,1-aminomutase"/>
    <property type="match status" value="1"/>
</dbReference>
<dbReference type="Proteomes" id="UP000033057">
    <property type="component" value="Chromosome"/>
</dbReference>
<dbReference type="GO" id="GO:0030170">
    <property type="term" value="F:pyridoxal phosphate binding"/>
    <property type="evidence" value="ECO:0007669"/>
    <property type="project" value="InterPro"/>
</dbReference>
<evidence type="ECO:0000256" key="1">
    <source>
        <dbReference type="ARBA" id="ARBA00001579"/>
    </source>
</evidence>
<dbReference type="KEGG" id="ssol:SULB_1199"/>
<comment type="pathway">
    <text evidence="3">Porphyrin-containing compound metabolism; protoporphyrin-IX biosynthesis; 5-aminolevulinate from L-glutamyl-tRNA(Glu): step 2/2.</text>
</comment>
<dbReference type="EMBL" id="CP033240">
    <property type="protein sequence ID" value="AZF81055.1"/>
    <property type="molecule type" value="Genomic_DNA"/>
</dbReference>
<reference evidence="25 26" key="4">
    <citation type="journal article" date="2018" name="Proc. Natl. Acad. Sci. U.S.A.">
        <title>Nonmutational mechanism of inheritance in the Archaeon Sulfolobus solfataricus.</title>
        <authorList>
            <person name="Payne S."/>
            <person name="McCarthy S."/>
            <person name="Johnson T."/>
            <person name="North E."/>
            <person name="Blum P."/>
        </authorList>
    </citation>
    <scope>NUCLEOTIDE SEQUENCE [LARGE SCALE GENOMIC DNA]</scope>
    <source>
        <strain evidence="13 25">SARC-H</strain>
        <strain evidence="14 29">SARC-I</strain>
        <strain evidence="16 30">SARC-N</strain>
        <strain evidence="17 31">SARC-O</strain>
        <strain evidence="18 26">SUL120</strain>
        <strain evidence="12 27">SULG</strain>
        <strain evidence="15 28">SULM</strain>
    </source>
</reference>
<evidence type="ECO:0000313" key="29">
    <source>
        <dbReference type="Proteomes" id="UP000275843"/>
    </source>
</evidence>
<evidence type="ECO:0000313" key="16">
    <source>
        <dbReference type="EMBL" id="AZF78449.1"/>
    </source>
</evidence>
<dbReference type="PANTHER" id="PTHR43713:SF3">
    <property type="entry name" value="GLUTAMATE-1-SEMIALDEHYDE 2,1-AMINOMUTASE 1, CHLOROPLASTIC-RELATED"/>
    <property type="match status" value="1"/>
</dbReference>
<evidence type="ECO:0000313" key="15">
    <source>
        <dbReference type="EMBL" id="AZF75842.1"/>
    </source>
</evidence>
<evidence type="ECO:0000256" key="8">
    <source>
        <dbReference type="HAMAP-Rule" id="MF_00375"/>
    </source>
</evidence>
<accession>A0A0E3K5P6</accession>
<evidence type="ECO:0000313" key="32">
    <source>
        <dbReference type="Proteomes" id="UP000594632"/>
    </source>
</evidence>
<dbReference type="GO" id="GO:0008483">
    <property type="term" value="F:transaminase activity"/>
    <property type="evidence" value="ECO:0007669"/>
    <property type="project" value="InterPro"/>
</dbReference>
<reference evidence="9" key="5">
    <citation type="submission" date="2018-10" db="EMBL/GenBank/DDBJ databases">
        <authorList>
            <person name="McCarthy S."/>
            <person name="Gradnigo J."/>
            <person name="Johnson T."/>
            <person name="Payne S."/>
            <person name="Lipzen A."/>
            <person name="Schackwitz W."/>
            <person name="Martin J."/>
            <person name="Moriyama E."/>
            <person name="Blum P."/>
        </authorList>
    </citation>
    <scope>NUCLEOTIDE SEQUENCE</scope>
    <source>
        <strain evidence="9">SARC-B</strain>
        <strain evidence="10">SARC-C</strain>
        <strain evidence="11">SULA</strain>
    </source>
</reference>
<feature type="modified residue" description="N6-(pyridoxal phosphate)lysine" evidence="8">
    <location>
        <position position="268"/>
    </location>
</feature>
<sequence length="426" mass="47364">MDKGRCTILNSEELWAQAKQLFAGGVNSPVRAAVKPFPFYVERGKGAYIYTVDGKKFIDYVLGYGPLILGHSPESVKRRIVEQLERGWLFGTPSELEIELARKIRSHIPSAQKIRFVNSGTEATMAAIRLARGYTKRSKILKFSGNYHGAHDYALVEAGSAATEYNVATSDGVPMEIMKTVEICEFNDLDCVDKKLRNEDIATVILEPVMGNAGVILPEKDFLFGLRELTKTYNSLLIFDEVITGFRISIGGAQSYYQIYPDITTLGKIIGGGFPIGAVAGKAEIIDNFTPAGKVFNAGTFNANPISMIAGIATIEELEKEYPYIIANQAAKTLVEELERLLKTKHTINHVGSMFQIFFGIDEVRNYSDAKRADKEYYIKFHERLLKEGVFIPPSQYETIFTSAAHKDDVIADTIDKLMKVIGELN</sequence>
<dbReference type="Proteomes" id="UP000275843">
    <property type="component" value="Chromosome"/>
</dbReference>
<dbReference type="Gene3D" id="3.90.1150.10">
    <property type="entry name" value="Aspartate Aminotransferase, domain 1"/>
    <property type="match status" value="1"/>
</dbReference>
<reference evidence="20" key="3">
    <citation type="submission" date="2016-04" db="EMBL/GenBank/DDBJ databases">
        <authorList>
            <person name="Evans L.H."/>
            <person name="Alamgir A."/>
            <person name="Owens N."/>
            <person name="Weber N.D."/>
            <person name="Virtaneva K."/>
            <person name="Barbian K."/>
            <person name="Babar A."/>
            <person name="Rosenke K."/>
        </authorList>
    </citation>
    <scope>NUCLEOTIDE SEQUENCE</scope>
    <source>
        <strain evidence="20">P1</strain>
    </source>
</reference>
<dbReference type="GO" id="GO:0005737">
    <property type="term" value="C:cytoplasm"/>
    <property type="evidence" value="ECO:0007669"/>
    <property type="project" value="UniProtKB-SubCell"/>
</dbReference>
<dbReference type="Proteomes" id="UP000269431">
    <property type="component" value="Chromosome"/>
</dbReference>
<keyword evidence="7 8" id="KW-0627">Porphyrin biosynthesis</keyword>
<dbReference type="AlphaFoldDB" id="A0A0E3K5P6"/>
<evidence type="ECO:0000313" key="24">
    <source>
        <dbReference type="Proteomes" id="UP000076770"/>
    </source>
</evidence>
<keyword evidence="6 8" id="KW-0413">Isomerase</keyword>
<evidence type="ECO:0000313" key="11">
    <source>
        <dbReference type="EMBL" id="AKA78898.1"/>
    </source>
</evidence>
<dbReference type="InterPro" id="IPR015421">
    <property type="entry name" value="PyrdxlP-dep_Trfase_major"/>
</dbReference>
<evidence type="ECO:0000256" key="2">
    <source>
        <dbReference type="ARBA" id="ARBA00001933"/>
    </source>
</evidence>
<dbReference type="InterPro" id="IPR049704">
    <property type="entry name" value="Aminotrans_3_PPA_site"/>
</dbReference>
<evidence type="ECO:0000256" key="7">
    <source>
        <dbReference type="ARBA" id="ARBA00023244"/>
    </source>
</evidence>
<dbReference type="EC" id="5.4.3.8" evidence="8"/>
<comment type="subcellular location">
    <subcellularLocation>
        <location evidence="8">Cytoplasm</location>
    </subcellularLocation>
</comment>
<keyword evidence="8" id="KW-0963">Cytoplasm</keyword>
<comment type="catalytic activity">
    <reaction evidence="1 8">
        <text>(S)-4-amino-5-oxopentanoate = 5-aminolevulinate</text>
        <dbReference type="Rhea" id="RHEA:14265"/>
        <dbReference type="ChEBI" id="CHEBI:57501"/>
        <dbReference type="ChEBI" id="CHEBI:356416"/>
        <dbReference type="EC" id="5.4.3.8"/>
    </reaction>
</comment>
<dbReference type="Proteomes" id="UP000033085">
    <property type="component" value="Chromosome"/>
</dbReference>
<dbReference type="EMBL" id="CP033241">
    <property type="protein sequence ID" value="AZF83693.1"/>
    <property type="molecule type" value="Genomic_DNA"/>
</dbReference>
<evidence type="ECO:0000313" key="17">
    <source>
        <dbReference type="EMBL" id="AZF81055.1"/>
    </source>
</evidence>
<dbReference type="OrthoDB" id="6524at2157"/>
<dbReference type="Proteomes" id="UP000594632">
    <property type="component" value="Chromosome"/>
</dbReference>
<dbReference type="Proteomes" id="UP000076770">
    <property type="component" value="Chromosome i"/>
</dbReference>
<dbReference type="EMBL" id="CP033238">
    <property type="protein sequence ID" value="AZF75842.1"/>
    <property type="molecule type" value="Genomic_DNA"/>
</dbReference>
<dbReference type="UniPathway" id="UPA00251">
    <property type="reaction ID" value="UER00317"/>
</dbReference>
<dbReference type="EMBL" id="CP033239">
    <property type="protein sequence ID" value="AZF78449.1"/>
    <property type="molecule type" value="Genomic_DNA"/>
</dbReference>
<reference evidence="24" key="2">
    <citation type="submission" date="2016-04" db="EMBL/GenBank/DDBJ databases">
        <authorList>
            <person name="Shah S.A."/>
            <person name="Garrett R.A."/>
        </authorList>
    </citation>
    <scope>NUCLEOTIDE SEQUENCE [LARGE SCALE GENOMIC DNA]</scope>
    <source>
        <strain evidence="24">ATCC 35091 / DSM 1616 / JCM 8930 / NBRC 15331 / P1</strain>
    </source>
</reference>
<evidence type="ECO:0000256" key="5">
    <source>
        <dbReference type="ARBA" id="ARBA00022898"/>
    </source>
</evidence>
<reference evidence="21 22" key="1">
    <citation type="journal article" date="2015" name="Genome Announc.">
        <title>Complete Genome Sequence of Sulfolobus solfataricus Strain 98/2 and Evolved Derivatives.</title>
        <authorList>
            <person name="McCarthy S."/>
            <person name="Gradnigo J."/>
            <person name="Johnson T."/>
            <person name="Payne S."/>
            <person name="Lipzen A."/>
            <person name="Martin J."/>
            <person name="Schackwitz W."/>
            <person name="Moriyama E."/>
            <person name="Blum P."/>
        </authorList>
    </citation>
    <scope>NUCLEOTIDE SEQUENCE [LARGE SCALE GENOMIC DNA]</scope>
    <source>
        <strain evidence="21">98/2 SULC</strain>
        <strain evidence="9">SARC-B</strain>
        <strain evidence="10">SARC-C</strain>
        <strain evidence="11 23">SULA</strain>
        <strain evidence="22">SULB</strain>
    </source>
</reference>
<dbReference type="Proteomes" id="UP000273194">
    <property type="component" value="Chromosome"/>
</dbReference>
<dbReference type="EMBL" id="CP011057">
    <property type="protein sequence ID" value="AKA78898.1"/>
    <property type="molecule type" value="Genomic_DNA"/>
</dbReference>
<evidence type="ECO:0000313" key="27">
    <source>
        <dbReference type="Proteomes" id="UP000273194"/>
    </source>
</evidence>
<dbReference type="PATRIC" id="fig|2287.6.peg.1257"/>
<evidence type="ECO:0000313" key="19">
    <source>
        <dbReference type="EMBL" id="QPG50496.1"/>
    </source>
</evidence>
<dbReference type="Proteomes" id="UP000033106">
    <property type="component" value="Chromosome"/>
</dbReference>
<dbReference type="Pfam" id="PF00202">
    <property type="entry name" value="Aminotran_3"/>
    <property type="match status" value="1"/>
</dbReference>
<dbReference type="Proteomes" id="UP000282269">
    <property type="component" value="Chromosome"/>
</dbReference>
<dbReference type="InterPro" id="IPR004639">
    <property type="entry name" value="4pyrrol_synth_GluAld_NH2Trfase"/>
</dbReference>
<dbReference type="EMBL" id="CP011055">
    <property type="protein sequence ID" value="AKA73508.1"/>
    <property type="molecule type" value="Genomic_DNA"/>
</dbReference>
<evidence type="ECO:0000313" key="22">
    <source>
        <dbReference type="Proteomes" id="UP000033085"/>
    </source>
</evidence>
<evidence type="ECO:0000313" key="30">
    <source>
        <dbReference type="Proteomes" id="UP000278715"/>
    </source>
</evidence>
<organism evidence="9 22">
    <name type="scientific">Saccharolobus solfataricus</name>
    <name type="common">Sulfolobus solfataricus</name>
    <dbReference type="NCBI Taxonomy" id="2287"/>
    <lineage>
        <taxon>Archaea</taxon>
        <taxon>Thermoproteota</taxon>
        <taxon>Thermoprotei</taxon>
        <taxon>Sulfolobales</taxon>
        <taxon>Sulfolobaceae</taxon>
        <taxon>Saccharolobus</taxon>
    </lineage>
</organism>
<evidence type="ECO:0000256" key="6">
    <source>
        <dbReference type="ARBA" id="ARBA00023235"/>
    </source>
</evidence>
<dbReference type="Proteomes" id="UP000278715">
    <property type="component" value="Chromosome"/>
</dbReference>
<evidence type="ECO:0000313" key="10">
    <source>
        <dbReference type="EMBL" id="AKA76206.1"/>
    </source>
</evidence>
<dbReference type="Proteomes" id="UP000273443">
    <property type="component" value="Chromosome"/>
</dbReference>
<evidence type="ECO:0000313" key="18">
    <source>
        <dbReference type="EMBL" id="AZF83693.1"/>
    </source>
</evidence>
<evidence type="ECO:0000313" key="21">
    <source>
        <dbReference type="Proteomes" id="UP000033057"/>
    </source>
</evidence>
<dbReference type="Proteomes" id="UP000267993">
    <property type="component" value="Chromosome"/>
</dbReference>
<evidence type="ECO:0000313" key="25">
    <source>
        <dbReference type="Proteomes" id="UP000267993"/>
    </source>
</evidence>
<dbReference type="InterPro" id="IPR015424">
    <property type="entry name" value="PyrdxlP-dep_Trfase"/>
</dbReference>
<dbReference type="GeneID" id="1455338"/>
<dbReference type="EMBL" id="LT549890">
    <property type="protein sequence ID" value="SAI83723.1"/>
    <property type="molecule type" value="Genomic_DNA"/>
</dbReference>
<dbReference type="EMBL" id="CP011056">
    <property type="protein sequence ID" value="AKA76206.1"/>
    <property type="molecule type" value="Genomic_DNA"/>
</dbReference>
<dbReference type="SUPFAM" id="SSF53383">
    <property type="entry name" value="PLP-dependent transferases"/>
    <property type="match status" value="1"/>
</dbReference>
<dbReference type="NCBIfam" id="NF000818">
    <property type="entry name" value="PRK00062.1"/>
    <property type="match status" value="1"/>
</dbReference>
<evidence type="ECO:0000256" key="4">
    <source>
        <dbReference type="ARBA" id="ARBA00008981"/>
    </source>
</evidence>
<dbReference type="HAMAP" id="MF_00375">
    <property type="entry name" value="HemL_aminotrans_3"/>
    <property type="match status" value="1"/>
</dbReference>
<evidence type="ECO:0000313" key="31">
    <source>
        <dbReference type="Proteomes" id="UP000282269"/>
    </source>
</evidence>
<name>A0A0E3K5P6_SACSO</name>
<dbReference type="GO" id="GO:0042286">
    <property type="term" value="F:glutamate-1-semialdehyde 2,1-aminomutase activity"/>
    <property type="evidence" value="ECO:0007669"/>
    <property type="project" value="UniProtKB-UniRule"/>
</dbReference>
<evidence type="ECO:0000313" key="26">
    <source>
        <dbReference type="Proteomes" id="UP000269431"/>
    </source>
</evidence>
<evidence type="ECO:0000313" key="12">
    <source>
        <dbReference type="EMBL" id="AZF67977.1"/>
    </source>
</evidence>
<dbReference type="CDD" id="cd00610">
    <property type="entry name" value="OAT_like"/>
    <property type="match status" value="1"/>
</dbReference>
<evidence type="ECO:0000313" key="23">
    <source>
        <dbReference type="Proteomes" id="UP000033106"/>
    </source>
</evidence>
<dbReference type="InterPro" id="IPR005814">
    <property type="entry name" value="Aminotrans_3"/>
</dbReference>
<dbReference type="KEGG" id="ssoa:SULA_1198"/>
<dbReference type="Gene3D" id="3.40.640.10">
    <property type="entry name" value="Type I PLP-dependent aspartate aminotransferase-like (Major domain)"/>
    <property type="match status" value="1"/>
</dbReference>
<dbReference type="EMBL" id="CP050869">
    <property type="protein sequence ID" value="QPG50496.1"/>
    <property type="molecule type" value="Genomic_DNA"/>
</dbReference>
<dbReference type="GeneID" id="44129150"/>
<keyword evidence="5 8" id="KW-0663">Pyridoxal phosphate</keyword>
<reference evidence="19 32" key="6">
    <citation type="journal article" date="2020" name="Nat. Commun.">
        <title>The structures of two archaeal type IV pili illuminate evolutionary relationships.</title>
        <authorList>
            <person name="Wang F."/>
            <person name="Baquero D.P."/>
            <person name="Su Z."/>
            <person name="Beltran L.C."/>
            <person name="Prangishvili D."/>
            <person name="Krupovic M."/>
            <person name="Egelman E.H."/>
        </authorList>
    </citation>
    <scope>NUCLEOTIDE SEQUENCE [LARGE SCALE GENOMIC DNA]</scope>
    <source>
        <strain evidence="19 32">POZ149</strain>
    </source>
</reference>
<evidence type="ECO:0000313" key="28">
    <source>
        <dbReference type="Proteomes" id="UP000273443"/>
    </source>
</evidence>
<dbReference type="EMBL" id="CP033235">
    <property type="protein sequence ID" value="AZF67977.1"/>
    <property type="molecule type" value="Genomic_DNA"/>
</dbReference>
<proteinExistence type="inferred from homology"/>
<dbReference type="NCBIfam" id="TIGR00713">
    <property type="entry name" value="hemL"/>
    <property type="match status" value="1"/>
</dbReference>
<evidence type="ECO:0000313" key="20">
    <source>
        <dbReference type="EMBL" id="SAI83723.1"/>
    </source>
</evidence>